<dbReference type="GO" id="GO:0005634">
    <property type="term" value="C:nucleus"/>
    <property type="evidence" value="ECO:0007669"/>
    <property type="project" value="UniProtKB-SubCell"/>
</dbReference>
<organism evidence="8 10">
    <name type="scientific">Heracleum sosnowskyi</name>
    <dbReference type="NCBI Taxonomy" id="360622"/>
    <lineage>
        <taxon>Eukaryota</taxon>
        <taxon>Viridiplantae</taxon>
        <taxon>Streptophyta</taxon>
        <taxon>Embryophyta</taxon>
        <taxon>Tracheophyta</taxon>
        <taxon>Spermatophyta</taxon>
        <taxon>Magnoliopsida</taxon>
        <taxon>eudicotyledons</taxon>
        <taxon>Gunneridae</taxon>
        <taxon>Pentapetalae</taxon>
        <taxon>asterids</taxon>
        <taxon>campanulids</taxon>
        <taxon>Apiales</taxon>
        <taxon>Apiaceae</taxon>
        <taxon>Apioideae</taxon>
        <taxon>apioid superclade</taxon>
        <taxon>Tordylieae</taxon>
        <taxon>Tordyliinae</taxon>
        <taxon>Heracleum</taxon>
    </lineage>
</organism>
<reference evidence="8" key="2">
    <citation type="submission" date="2023-05" db="EMBL/GenBank/DDBJ databases">
        <authorList>
            <person name="Schelkunov M.I."/>
        </authorList>
    </citation>
    <scope>NUCLEOTIDE SEQUENCE</scope>
    <source>
        <strain evidence="8">Hsosn_3</strain>
        <tissue evidence="8">Leaf</tissue>
    </source>
</reference>
<dbReference type="Pfam" id="PF03031">
    <property type="entry name" value="NIF"/>
    <property type="match status" value="1"/>
</dbReference>
<dbReference type="PANTHER" id="PTHR23081">
    <property type="entry name" value="RNA POLYMERASE II CTD PHOSPHATASE"/>
    <property type="match status" value="1"/>
</dbReference>
<evidence type="ECO:0000259" key="7">
    <source>
        <dbReference type="PROSITE" id="PS50969"/>
    </source>
</evidence>
<dbReference type="Gene3D" id="3.40.50.1000">
    <property type="entry name" value="HAD superfamily/HAD-like"/>
    <property type="match status" value="1"/>
</dbReference>
<keyword evidence="10" id="KW-1185">Reference proteome</keyword>
<dbReference type="InterPro" id="IPR036412">
    <property type="entry name" value="HAD-like_sf"/>
</dbReference>
<name>A0AAD8I790_9APIA</name>
<dbReference type="CDD" id="cd07521">
    <property type="entry name" value="HAD_FCP1-like"/>
    <property type="match status" value="1"/>
</dbReference>
<dbReference type="InterPro" id="IPR011947">
    <property type="entry name" value="FCP1_euk"/>
</dbReference>
<evidence type="ECO:0000313" key="8">
    <source>
        <dbReference type="EMBL" id="KAK1379754.1"/>
    </source>
</evidence>
<accession>A0AAD8I790</accession>
<comment type="catalytic activity">
    <reaction evidence="5 6">
        <text>O-phospho-L-threonyl-[protein] + H2O = L-threonyl-[protein] + phosphate</text>
        <dbReference type="Rhea" id="RHEA:47004"/>
        <dbReference type="Rhea" id="RHEA-COMP:11060"/>
        <dbReference type="Rhea" id="RHEA-COMP:11605"/>
        <dbReference type="ChEBI" id="CHEBI:15377"/>
        <dbReference type="ChEBI" id="CHEBI:30013"/>
        <dbReference type="ChEBI" id="CHEBI:43474"/>
        <dbReference type="ChEBI" id="CHEBI:61977"/>
        <dbReference type="EC" id="3.1.3.16"/>
    </reaction>
</comment>
<dbReference type="EC" id="3.1.3.16" evidence="6"/>
<evidence type="ECO:0000313" key="10">
    <source>
        <dbReference type="Proteomes" id="UP001237642"/>
    </source>
</evidence>
<evidence type="ECO:0000256" key="1">
    <source>
        <dbReference type="ARBA" id="ARBA00004123"/>
    </source>
</evidence>
<dbReference type="InterPro" id="IPR039189">
    <property type="entry name" value="Fcp1"/>
</dbReference>
<proteinExistence type="predicted"/>
<evidence type="ECO:0000256" key="2">
    <source>
        <dbReference type="ARBA" id="ARBA00022801"/>
    </source>
</evidence>
<dbReference type="PANTHER" id="PTHR23081:SF36">
    <property type="entry name" value="RNA POLYMERASE II SUBUNIT A C-TERMINAL DOMAIN PHOSPHATASE"/>
    <property type="match status" value="1"/>
</dbReference>
<dbReference type="InterPro" id="IPR004274">
    <property type="entry name" value="FCP1_dom"/>
</dbReference>
<dbReference type="AlphaFoldDB" id="A0AAD8I790"/>
<dbReference type="Proteomes" id="UP001237642">
    <property type="component" value="Unassembled WGS sequence"/>
</dbReference>
<protein>
    <recommendedName>
        <fullName evidence="6">RNA polymerase II C-terminal domain phosphatase-like</fullName>
        <ecNumber evidence="6">3.1.3.16</ecNumber>
    </recommendedName>
</protein>
<keyword evidence="3 6" id="KW-0539">Nucleus</keyword>
<comment type="caution">
    <text evidence="8">The sequence shown here is derived from an EMBL/GenBank/DDBJ whole genome shotgun (WGS) entry which is preliminary data.</text>
</comment>
<evidence type="ECO:0000256" key="4">
    <source>
        <dbReference type="ARBA" id="ARBA00047761"/>
    </source>
</evidence>
<gene>
    <name evidence="8" type="ORF">POM88_026498</name>
    <name evidence="9" type="ORF">POM88_026499</name>
</gene>
<evidence type="ECO:0000256" key="6">
    <source>
        <dbReference type="RuleBase" id="RU366066"/>
    </source>
</evidence>
<dbReference type="InterPro" id="IPR023214">
    <property type="entry name" value="HAD_sf"/>
</dbReference>
<dbReference type="EMBL" id="JAUIZM010000006">
    <property type="protein sequence ID" value="KAK1379755.1"/>
    <property type="molecule type" value="Genomic_DNA"/>
</dbReference>
<evidence type="ECO:0000313" key="9">
    <source>
        <dbReference type="EMBL" id="KAK1379755.1"/>
    </source>
</evidence>
<dbReference type="SMART" id="SM00577">
    <property type="entry name" value="CPDc"/>
    <property type="match status" value="1"/>
</dbReference>
<comment type="function">
    <text evidence="6">This promotes the activity of RNA polymerase II.</text>
</comment>
<dbReference type="GO" id="GO:0008420">
    <property type="term" value="F:RNA polymerase II CTD heptapeptide repeat phosphatase activity"/>
    <property type="evidence" value="ECO:0007669"/>
    <property type="project" value="UniProtKB-UniRule"/>
</dbReference>
<keyword evidence="2 6" id="KW-0378">Hydrolase</keyword>
<evidence type="ECO:0000256" key="3">
    <source>
        <dbReference type="ARBA" id="ARBA00023242"/>
    </source>
</evidence>
<reference evidence="8" key="1">
    <citation type="submission" date="2023-02" db="EMBL/GenBank/DDBJ databases">
        <title>Genome of toxic invasive species Heracleum sosnowskyi carries increased number of genes despite the absence of recent whole-genome duplications.</title>
        <authorList>
            <person name="Schelkunov M."/>
            <person name="Shtratnikova V."/>
            <person name="Makarenko M."/>
            <person name="Klepikova A."/>
            <person name="Omelchenko D."/>
            <person name="Novikova G."/>
            <person name="Obukhova E."/>
            <person name="Bogdanov V."/>
            <person name="Penin A."/>
            <person name="Logacheva M."/>
        </authorList>
    </citation>
    <scope>NUCLEOTIDE SEQUENCE</scope>
    <source>
        <strain evidence="8">Hsosn_3</strain>
        <tissue evidence="8">Leaf</tissue>
    </source>
</reference>
<feature type="domain" description="FCP1 homology" evidence="7">
    <location>
        <begin position="39"/>
        <end position="207"/>
    </location>
</feature>
<evidence type="ECO:0000256" key="5">
    <source>
        <dbReference type="ARBA" id="ARBA00048336"/>
    </source>
</evidence>
<comment type="subcellular location">
    <subcellularLocation>
        <location evidence="1 6">Nucleus</location>
    </subcellularLocation>
</comment>
<dbReference type="NCBIfam" id="TIGR02250">
    <property type="entry name" value="FCP1_euk"/>
    <property type="match status" value="1"/>
</dbReference>
<dbReference type="EMBL" id="JAUIZM010000006">
    <property type="protein sequence ID" value="KAK1379754.1"/>
    <property type="molecule type" value="Genomic_DNA"/>
</dbReference>
<dbReference type="PROSITE" id="PS50969">
    <property type="entry name" value="FCP1"/>
    <property type="match status" value="1"/>
</dbReference>
<sequence length="410" mass="47342">MGEEIRVTKSISFDYLVEGLEMSCDEVERVRDIQLRNLQSRRKLCLVLDLDHTLLHTDDFRQNPNIDVLGHDDMFEWKGMGMEKVYITKLRPFVRNFLEEASEMFELYVYTMGSRNYAHIVTDFLDPEGLYFGNRIISREDCTTPGQKGLDVVPVEPSAVVILDDTESVWKGYFANLILVEKYDYFSNVGLDESEEEGELSCALEVLTKLHSVYFEWYDSFIDCDVRELIHTHWEEIQGQQGLGTCSSHMESGKRARVDDECLTVTKKQRDIQLSFFISPGGSWYSEYFGSSFRTEAYNFWFRASETTSKEAYEVASNVSADSFTPIAGNVFLPTGESLPCLKWNVSSNIEDNFLFNTDGLNYEEMEFEPHTYFSFNELLPDDDGAQLDRVDPSENFVENMDISYVSSRR</sequence>
<dbReference type="SUPFAM" id="SSF56784">
    <property type="entry name" value="HAD-like"/>
    <property type="match status" value="1"/>
</dbReference>
<comment type="catalytic activity">
    <reaction evidence="4 6">
        <text>O-phospho-L-seryl-[protein] + H2O = L-seryl-[protein] + phosphate</text>
        <dbReference type="Rhea" id="RHEA:20629"/>
        <dbReference type="Rhea" id="RHEA-COMP:9863"/>
        <dbReference type="Rhea" id="RHEA-COMP:11604"/>
        <dbReference type="ChEBI" id="CHEBI:15377"/>
        <dbReference type="ChEBI" id="CHEBI:29999"/>
        <dbReference type="ChEBI" id="CHEBI:43474"/>
        <dbReference type="ChEBI" id="CHEBI:83421"/>
        <dbReference type="EC" id="3.1.3.16"/>
    </reaction>
</comment>